<gene>
    <name evidence="3" type="primary">LOC115811336</name>
</gene>
<evidence type="ECO:0000313" key="2">
    <source>
        <dbReference type="Proteomes" id="UP000504632"/>
    </source>
</evidence>
<organism evidence="2 3">
    <name type="scientific">Chanos chanos</name>
    <name type="common">Milkfish</name>
    <name type="synonym">Mugil chanos</name>
    <dbReference type="NCBI Taxonomy" id="29144"/>
    <lineage>
        <taxon>Eukaryota</taxon>
        <taxon>Metazoa</taxon>
        <taxon>Chordata</taxon>
        <taxon>Craniata</taxon>
        <taxon>Vertebrata</taxon>
        <taxon>Euteleostomi</taxon>
        <taxon>Actinopterygii</taxon>
        <taxon>Neopterygii</taxon>
        <taxon>Teleostei</taxon>
        <taxon>Ostariophysi</taxon>
        <taxon>Gonorynchiformes</taxon>
        <taxon>Chanidae</taxon>
        <taxon>Chanos</taxon>
    </lineage>
</organism>
<keyword evidence="2" id="KW-1185">Reference proteome</keyword>
<evidence type="ECO:0000313" key="3">
    <source>
        <dbReference type="RefSeq" id="XP_030629354.1"/>
    </source>
</evidence>
<dbReference type="InParanoid" id="A0A6J2VAP9"/>
<dbReference type="Proteomes" id="UP000504632">
    <property type="component" value="Chromosome 5"/>
</dbReference>
<dbReference type="Gene3D" id="2.90.10.30">
    <property type="match status" value="1"/>
</dbReference>
<dbReference type="SMART" id="SM00108">
    <property type="entry name" value="B_lectin"/>
    <property type="match status" value="1"/>
</dbReference>
<sequence length="126" mass="14263">MSRNYMSSGDELRKGDCLLSNNRSYEATFQEDGNFVIYNTSHTAVWATDTGGWTEAHSLRMQIDGNVVMYSKDGHALWETQTSSSSSEGCVMYHHFYLTDDGNLVLERDLKEVWNSARSKGHKLKG</sequence>
<proteinExistence type="predicted"/>
<feature type="domain" description="Bulb-type lectin" evidence="1">
    <location>
        <begin position="3"/>
        <end position="119"/>
    </location>
</feature>
<reference evidence="3" key="1">
    <citation type="submission" date="2025-08" db="UniProtKB">
        <authorList>
            <consortium name="RefSeq"/>
        </authorList>
    </citation>
    <scope>IDENTIFICATION</scope>
</reference>
<dbReference type="PROSITE" id="PS50927">
    <property type="entry name" value="BULB_LECTIN"/>
    <property type="match status" value="1"/>
</dbReference>
<protein>
    <submittedName>
        <fullName evidence="3">Mannose-specific lectin-like</fullName>
    </submittedName>
</protein>
<evidence type="ECO:0000259" key="1">
    <source>
        <dbReference type="PROSITE" id="PS50927"/>
    </source>
</evidence>
<dbReference type="GeneID" id="115811336"/>
<accession>A0A6J2VAP9</accession>
<dbReference type="AlphaFoldDB" id="A0A6J2VAP9"/>
<dbReference type="InterPro" id="IPR001480">
    <property type="entry name" value="Bulb-type_lectin_dom"/>
</dbReference>
<name>A0A6J2VAP9_CHACN</name>
<dbReference type="RefSeq" id="XP_030629354.1">
    <property type="nucleotide sequence ID" value="XM_030773494.1"/>
</dbReference>
<dbReference type="OrthoDB" id="1884773at2759"/>
<dbReference type="SUPFAM" id="SSF51110">
    <property type="entry name" value="alpha-D-mannose-specific plant lectins"/>
    <property type="match status" value="1"/>
</dbReference>
<dbReference type="InterPro" id="IPR036426">
    <property type="entry name" value="Bulb-type_lectin_dom_sf"/>
</dbReference>